<feature type="binding site" evidence="12">
    <location>
        <position position="199"/>
    </location>
    <ligand>
        <name>Zn(2+)</name>
        <dbReference type="ChEBI" id="CHEBI:29105"/>
        <note>catalytic</note>
    </ligand>
</feature>
<keyword evidence="6 12" id="KW-0479">Metal-binding</keyword>
<dbReference type="InterPro" id="IPR022919">
    <property type="entry name" value="Pept_M48_protease_HtpX"/>
</dbReference>
<feature type="domain" description="Peptidase M48" evidence="13">
    <location>
        <begin position="66"/>
        <end position="276"/>
    </location>
</feature>
<evidence type="ECO:0000256" key="11">
    <source>
        <dbReference type="ARBA" id="ARBA00023136"/>
    </source>
</evidence>
<gene>
    <name evidence="12" type="primary">htpX</name>
    <name evidence="14" type="ORF">SEML1_0313</name>
</gene>
<protein>
    <recommendedName>
        <fullName evidence="12">Protease HtpX homolog</fullName>
        <ecNumber evidence="12">3.4.24.-</ecNumber>
    </recommendedName>
</protein>
<dbReference type="EMBL" id="CP124550">
    <property type="protein sequence ID" value="WIO45943.1"/>
    <property type="molecule type" value="Genomic_DNA"/>
</dbReference>
<dbReference type="RefSeq" id="WP_376754307.1">
    <property type="nucleotide sequence ID" value="NZ_CP124550.1"/>
</dbReference>
<feature type="transmembrane region" description="Helical" evidence="12">
    <location>
        <begin position="31"/>
        <end position="48"/>
    </location>
</feature>
<dbReference type="PANTHER" id="PTHR43221">
    <property type="entry name" value="PROTEASE HTPX"/>
    <property type="match status" value="1"/>
</dbReference>
<dbReference type="Pfam" id="PF01435">
    <property type="entry name" value="Peptidase_M48"/>
    <property type="match status" value="1"/>
</dbReference>
<feature type="transmembrane region" description="Helical" evidence="12">
    <location>
        <begin position="174"/>
        <end position="194"/>
    </location>
</feature>
<dbReference type="EC" id="3.4.24.-" evidence="12"/>
<evidence type="ECO:0000256" key="2">
    <source>
        <dbReference type="ARBA" id="ARBA00009779"/>
    </source>
</evidence>
<proteinExistence type="inferred from homology"/>
<evidence type="ECO:0000256" key="8">
    <source>
        <dbReference type="ARBA" id="ARBA00022833"/>
    </source>
</evidence>
<feature type="transmembrane region" description="Helical" evidence="12">
    <location>
        <begin position="7"/>
        <end position="25"/>
    </location>
</feature>
<evidence type="ECO:0000313" key="14">
    <source>
        <dbReference type="EMBL" id="WIO45943.1"/>
    </source>
</evidence>
<feature type="binding site" evidence="12">
    <location>
        <position position="130"/>
    </location>
    <ligand>
        <name>Zn(2+)</name>
        <dbReference type="ChEBI" id="CHEBI:29105"/>
        <note>catalytic</note>
    </ligand>
</feature>
<keyword evidence="9 12" id="KW-1133">Transmembrane helix</keyword>
<evidence type="ECO:0000256" key="5">
    <source>
        <dbReference type="ARBA" id="ARBA00022692"/>
    </source>
</evidence>
<feature type="transmembrane region" description="Helical" evidence="12">
    <location>
        <begin position="140"/>
        <end position="162"/>
    </location>
</feature>
<evidence type="ECO:0000256" key="7">
    <source>
        <dbReference type="ARBA" id="ARBA00022801"/>
    </source>
</evidence>
<dbReference type="InterPro" id="IPR050083">
    <property type="entry name" value="HtpX_protease"/>
</dbReference>
<dbReference type="PANTHER" id="PTHR43221:SF1">
    <property type="entry name" value="PROTEASE HTPX"/>
    <property type="match status" value="1"/>
</dbReference>
<name>A0ABY8WU65_9BACT</name>
<evidence type="ECO:0000313" key="15">
    <source>
        <dbReference type="Proteomes" id="UP001177295"/>
    </source>
</evidence>
<evidence type="ECO:0000256" key="4">
    <source>
        <dbReference type="ARBA" id="ARBA00022670"/>
    </source>
</evidence>
<keyword evidence="8 12" id="KW-0862">Zinc</keyword>
<evidence type="ECO:0000256" key="1">
    <source>
        <dbReference type="ARBA" id="ARBA00004651"/>
    </source>
</evidence>
<dbReference type="GO" id="GO:0008237">
    <property type="term" value="F:metallopeptidase activity"/>
    <property type="evidence" value="ECO:0007669"/>
    <property type="project" value="UniProtKB-KW"/>
</dbReference>
<keyword evidence="10 12" id="KW-0482">Metalloprotease</keyword>
<evidence type="ECO:0000256" key="3">
    <source>
        <dbReference type="ARBA" id="ARBA00022475"/>
    </source>
</evidence>
<keyword evidence="7 12" id="KW-0378">Hydrolase</keyword>
<evidence type="ECO:0000256" key="9">
    <source>
        <dbReference type="ARBA" id="ARBA00022989"/>
    </source>
</evidence>
<feature type="active site" evidence="12">
    <location>
        <position position="131"/>
    </location>
</feature>
<comment type="subcellular location">
    <subcellularLocation>
        <location evidence="1 12">Cell membrane</location>
        <topology evidence="1 12">Multi-pass membrane protein</topology>
    </subcellularLocation>
</comment>
<keyword evidence="5 12" id="KW-0812">Transmembrane</keyword>
<evidence type="ECO:0000259" key="13">
    <source>
        <dbReference type="Pfam" id="PF01435"/>
    </source>
</evidence>
<keyword evidence="3 12" id="KW-1003">Cell membrane</keyword>
<comment type="cofactor">
    <cofactor evidence="12">
        <name>Zn(2+)</name>
        <dbReference type="ChEBI" id="CHEBI:29105"/>
    </cofactor>
    <text evidence="12">Binds 1 zinc ion per subunit.</text>
</comment>
<comment type="similarity">
    <text evidence="2 12">Belongs to the peptidase M48B family.</text>
</comment>
<organism evidence="14 15">
    <name type="scientific">Candidatus Southlakia epibionticum</name>
    <dbReference type="NCBI Taxonomy" id="3043284"/>
    <lineage>
        <taxon>Bacteria</taxon>
        <taxon>Candidatus Saccharimonadota</taxon>
        <taxon>Candidatus Saccharimonadia</taxon>
        <taxon>Candidatus Saccharimonadales</taxon>
        <taxon>Candidatus Saccharimonadaceae</taxon>
        <taxon>Candidatus Southlakia</taxon>
    </lineage>
</organism>
<dbReference type="InterPro" id="IPR001915">
    <property type="entry name" value="Peptidase_M48"/>
</dbReference>
<evidence type="ECO:0000256" key="6">
    <source>
        <dbReference type="ARBA" id="ARBA00022723"/>
    </source>
</evidence>
<evidence type="ECO:0000256" key="10">
    <source>
        <dbReference type="ARBA" id="ARBA00023049"/>
    </source>
</evidence>
<sequence length="280" mass="30404">MRQIFKTTLLMTVLTALFMAVGYMIGGRSGMLLALGIAAVSNVVTYFFSDSIVLKMQGAQPLGARYPQVEQIVQRLAALDNLPMPKLYYVDTPIPNAFATGRSPKHAAVAVTSGIMEILEDDELEAVLAHELGHVKNRDMLVSTVVATVAGAISYLAQFAFFFGGSDDEDANPLAMVLMAILAPIAAMMIQMAVSRSREYLADEHSHDVLGTGEPLARALRKLEDWKYSQPPIGASPAQEASAHLMFANMFSMQGLAALFSTHPPTEDRVERLKELDEGN</sequence>
<keyword evidence="11 12" id="KW-0472">Membrane</keyword>
<dbReference type="Proteomes" id="UP001177295">
    <property type="component" value="Chromosome"/>
</dbReference>
<evidence type="ECO:0000256" key="12">
    <source>
        <dbReference type="HAMAP-Rule" id="MF_00188"/>
    </source>
</evidence>
<keyword evidence="15" id="KW-1185">Reference proteome</keyword>
<dbReference type="Gene3D" id="3.30.2010.10">
    <property type="entry name" value="Metalloproteases ('zincins'), catalytic domain"/>
    <property type="match status" value="1"/>
</dbReference>
<dbReference type="HAMAP" id="MF_00188">
    <property type="entry name" value="Pept_M48_protease_HtpX"/>
    <property type="match status" value="1"/>
</dbReference>
<keyword evidence="4 12" id="KW-0645">Protease</keyword>
<reference evidence="14 15" key="1">
    <citation type="journal article" date="2023" name="Cell">
        <title>Genetic manipulation of Patescibacteria provides mechanistic insights into microbial dark matter and the epibiotic lifestyle.</title>
        <authorList>
            <person name="Wang Y."/>
            <person name="Gallagher L.A."/>
            <person name="Andrade P.A."/>
            <person name="Liu A."/>
            <person name="Humphreys I.R."/>
            <person name="Turkarslan S."/>
            <person name="Cutler K.J."/>
            <person name="Arrieta-Ortiz M.L."/>
            <person name="Li Y."/>
            <person name="Radey M.C."/>
            <person name="McLean J.S."/>
            <person name="Cong Q."/>
            <person name="Baker D."/>
            <person name="Baliga N.S."/>
            <person name="Peterson S.B."/>
            <person name="Mougous J.D."/>
        </authorList>
    </citation>
    <scope>NUCLEOTIDE SEQUENCE [LARGE SCALE GENOMIC DNA]</scope>
    <source>
        <strain evidence="14 15">ML1</strain>
    </source>
</reference>
<accession>A0ABY8WU65</accession>
<dbReference type="CDD" id="cd07336">
    <property type="entry name" value="M48B_HtpX_like"/>
    <property type="match status" value="1"/>
</dbReference>
<feature type="binding site" evidence="12">
    <location>
        <position position="134"/>
    </location>
    <ligand>
        <name>Zn(2+)</name>
        <dbReference type="ChEBI" id="CHEBI:29105"/>
        <note>catalytic</note>
    </ligand>
</feature>